<accession>C9Y383</accession>
<keyword evidence="3" id="KW-1185">Reference proteome</keyword>
<name>C9Y383_CROTZ</name>
<dbReference type="Pfam" id="PF00535">
    <property type="entry name" value="Glycos_transf_2"/>
    <property type="match status" value="1"/>
</dbReference>
<sequence length="293" mass="34351">MALLYLPDERVMNELISVIITTFNREELLERAIRSVIAQTYSAVELIVIDDCSNEKTAQLIEKMRPECEVRFVHFIYERNEKNSGSNFSRNRGYALSHGVFVTGLDDDDYFLPERLSKLAARYEERYAFVTDSPARLDKKQRTNSQGNRKRIITLQDVLCENVVGNQVLTTREKMLGVGGFSPEIKQQQDRDAWIKLILQYGPGVKYSFSTAMVDAEHSSDRITKKIKKYTSYRKLYFKYREHMSETTRSNNLFQLMSFRGFSSTRMNALLRSRKKDIKLRLKLFRRTLKELF</sequence>
<dbReference type="HOGENOM" id="CLU_025996_0_5_6"/>
<reference evidence="3" key="2">
    <citation type="journal article" date="2011" name="J. Bacteriol.">
        <title>Complete genome sequence of Cronobacter turicensis LMG 23827, a food-borne pathogen causing deaths in neonates.</title>
        <authorList>
            <person name="Stephan R."/>
            <person name="Lehner A."/>
            <person name="Tischler P."/>
            <person name="Rattei T."/>
        </authorList>
    </citation>
    <scope>NUCLEOTIDE SEQUENCE [LARGE SCALE GENOMIC DNA]</scope>
    <source>
        <strain evidence="3">DSM 18703 / CCUG 55852 / LMG 23827 / z3032</strain>
    </source>
</reference>
<dbReference type="InterPro" id="IPR001173">
    <property type="entry name" value="Glyco_trans_2-like"/>
</dbReference>
<reference evidence="2 3" key="1">
    <citation type="journal article" date="2010" name="J. Bacteriol.">
        <title>Complete Genome Sequence of Cronobacter turicensis LMG 23827, a foodborne pathogen causing deaths in neonates.</title>
        <authorList>
            <person name="Stephan R."/>
            <person name="Lehner A."/>
            <person name="Tischler P."/>
            <person name="Rattei T."/>
        </authorList>
    </citation>
    <scope>NUCLEOTIDE SEQUENCE [LARGE SCALE GENOMIC DNA]</scope>
    <source>
        <strain evidence="3">DSM 18703 / CCUG 55852 / LMG 23827 / z3032</strain>
    </source>
</reference>
<dbReference type="AlphaFoldDB" id="C9Y383"/>
<dbReference type="InterPro" id="IPR029044">
    <property type="entry name" value="Nucleotide-diphossugar_trans"/>
</dbReference>
<dbReference type="KEGG" id="ctu:CTU_41250"/>
<organism evidence="2 3">
    <name type="scientific">Cronobacter turicensis (strain DSM 18703 / CCUG 55852 / LMG 23827 / z3032)</name>
    <dbReference type="NCBI Taxonomy" id="693216"/>
    <lineage>
        <taxon>Bacteria</taxon>
        <taxon>Pseudomonadati</taxon>
        <taxon>Pseudomonadota</taxon>
        <taxon>Gammaproteobacteria</taxon>
        <taxon>Enterobacterales</taxon>
        <taxon>Enterobacteriaceae</taxon>
        <taxon>Cronobacter</taxon>
    </lineage>
</organism>
<evidence type="ECO:0000313" key="3">
    <source>
        <dbReference type="Proteomes" id="UP000002069"/>
    </source>
</evidence>
<dbReference type="PATRIC" id="fig|693216.3.peg.3914"/>
<evidence type="ECO:0000259" key="1">
    <source>
        <dbReference type="Pfam" id="PF00535"/>
    </source>
</evidence>
<gene>
    <name evidence="2" type="ordered locus">Ctu_41250</name>
</gene>
<proteinExistence type="predicted"/>
<dbReference type="CDD" id="cd00761">
    <property type="entry name" value="Glyco_tranf_GTA_type"/>
    <property type="match status" value="1"/>
</dbReference>
<dbReference type="Proteomes" id="UP000002069">
    <property type="component" value="Chromosome"/>
</dbReference>
<dbReference type="EMBL" id="FN543093">
    <property type="protein sequence ID" value="CBA34449.1"/>
    <property type="molecule type" value="Genomic_DNA"/>
</dbReference>
<feature type="domain" description="Glycosyltransferase 2-like" evidence="1">
    <location>
        <begin position="17"/>
        <end position="149"/>
    </location>
</feature>
<dbReference type="SUPFAM" id="SSF53448">
    <property type="entry name" value="Nucleotide-diphospho-sugar transferases"/>
    <property type="match status" value="1"/>
</dbReference>
<dbReference type="PANTHER" id="PTHR22916">
    <property type="entry name" value="GLYCOSYLTRANSFERASE"/>
    <property type="match status" value="1"/>
</dbReference>
<dbReference type="PANTHER" id="PTHR22916:SF3">
    <property type="entry name" value="UDP-GLCNAC:BETAGAL BETA-1,3-N-ACETYLGLUCOSAMINYLTRANSFERASE-LIKE PROTEIN 1"/>
    <property type="match status" value="1"/>
</dbReference>
<dbReference type="GO" id="GO:0016758">
    <property type="term" value="F:hexosyltransferase activity"/>
    <property type="evidence" value="ECO:0007669"/>
    <property type="project" value="UniProtKB-ARBA"/>
</dbReference>
<evidence type="ECO:0000313" key="2">
    <source>
        <dbReference type="EMBL" id="CBA34449.1"/>
    </source>
</evidence>
<dbReference type="Gene3D" id="3.90.550.10">
    <property type="entry name" value="Spore Coat Polysaccharide Biosynthesis Protein SpsA, Chain A"/>
    <property type="match status" value="1"/>
</dbReference>
<protein>
    <recommendedName>
        <fullName evidence="1">Glycosyltransferase 2-like domain-containing protein</fullName>
    </recommendedName>
</protein>